<name>A0A6J2TKY4_DROLE</name>
<keyword evidence="2" id="KW-0732">Signal</keyword>
<accession>A0A6J2TKY4</accession>
<dbReference type="SUPFAM" id="SSF56436">
    <property type="entry name" value="C-type lectin-like"/>
    <property type="match status" value="1"/>
</dbReference>
<dbReference type="InterPro" id="IPR016187">
    <property type="entry name" value="CTDL_fold"/>
</dbReference>
<dbReference type="RefSeq" id="XP_030377266.1">
    <property type="nucleotide sequence ID" value="XM_030521406.1"/>
</dbReference>
<dbReference type="PROSITE" id="PS00615">
    <property type="entry name" value="C_TYPE_LECTIN_1"/>
    <property type="match status" value="1"/>
</dbReference>
<protein>
    <submittedName>
        <fullName evidence="5">Perlucin-like protein</fullName>
    </submittedName>
</protein>
<dbReference type="PANTHER" id="PTHR22803">
    <property type="entry name" value="MANNOSE, PHOSPHOLIPASE, LECTIN RECEPTOR RELATED"/>
    <property type="match status" value="1"/>
</dbReference>
<evidence type="ECO:0000256" key="2">
    <source>
        <dbReference type="SAM" id="SignalP"/>
    </source>
</evidence>
<dbReference type="Gene3D" id="3.10.100.10">
    <property type="entry name" value="Mannose-Binding Protein A, subunit A"/>
    <property type="match status" value="1"/>
</dbReference>
<dbReference type="OrthoDB" id="418245at2759"/>
<dbReference type="GeneID" id="115626143"/>
<evidence type="ECO:0000259" key="3">
    <source>
        <dbReference type="PROSITE" id="PS50041"/>
    </source>
</evidence>
<proteinExistence type="predicted"/>
<feature type="chain" id="PRO_5027118557" evidence="2">
    <location>
        <begin position="23"/>
        <end position="161"/>
    </location>
</feature>
<dbReference type="InterPro" id="IPR016186">
    <property type="entry name" value="C-type_lectin-like/link_sf"/>
</dbReference>
<gene>
    <name evidence="5" type="primary">LOC115626143</name>
</gene>
<reference evidence="5" key="1">
    <citation type="submission" date="2025-08" db="UniProtKB">
        <authorList>
            <consortium name="RefSeq"/>
        </authorList>
    </citation>
    <scope>IDENTIFICATION</scope>
    <source>
        <strain evidence="5">11010-0011.00</strain>
        <tissue evidence="5">Whole body</tissue>
    </source>
</reference>
<evidence type="ECO:0000313" key="5">
    <source>
        <dbReference type="RefSeq" id="XP_030377266.1"/>
    </source>
</evidence>
<dbReference type="InterPro" id="IPR001304">
    <property type="entry name" value="C-type_lectin-like"/>
</dbReference>
<feature type="domain" description="C-type lectin" evidence="3">
    <location>
        <begin position="39"/>
        <end position="148"/>
    </location>
</feature>
<sequence>MLLESLVWAFGALLAIPGAAYAGPVVYNVIGSRQRLFSVYGTDYALGTEMNWFEAYRICEKFHMKLATIKKPSHYAALIIFLGTNMSSIRSDVWVGATNLGFNITTWYWMKDGSSVSYSNWMPNEPCRIGCMRLSHKHNFTWNDAECSSNKFQFVCEHTKF</sequence>
<dbReference type="Proteomes" id="UP000504634">
    <property type="component" value="Unplaced"/>
</dbReference>
<dbReference type="InterPro" id="IPR050111">
    <property type="entry name" value="C-type_lectin/snaclec_domain"/>
</dbReference>
<dbReference type="CDD" id="cd00037">
    <property type="entry name" value="CLECT"/>
    <property type="match status" value="1"/>
</dbReference>
<keyword evidence="4" id="KW-1185">Reference proteome</keyword>
<dbReference type="InterPro" id="IPR018378">
    <property type="entry name" value="C-type_lectin_CS"/>
</dbReference>
<feature type="signal peptide" evidence="2">
    <location>
        <begin position="1"/>
        <end position="22"/>
    </location>
</feature>
<dbReference type="PROSITE" id="PS50041">
    <property type="entry name" value="C_TYPE_LECTIN_2"/>
    <property type="match status" value="1"/>
</dbReference>
<dbReference type="AlphaFoldDB" id="A0A6J2TKY4"/>
<evidence type="ECO:0000313" key="4">
    <source>
        <dbReference type="Proteomes" id="UP000504634"/>
    </source>
</evidence>
<organism evidence="4 5">
    <name type="scientific">Drosophila lebanonensis</name>
    <name type="common">Fruit fly</name>
    <name type="synonym">Scaptodrosophila lebanonensis</name>
    <dbReference type="NCBI Taxonomy" id="7225"/>
    <lineage>
        <taxon>Eukaryota</taxon>
        <taxon>Metazoa</taxon>
        <taxon>Ecdysozoa</taxon>
        <taxon>Arthropoda</taxon>
        <taxon>Hexapoda</taxon>
        <taxon>Insecta</taxon>
        <taxon>Pterygota</taxon>
        <taxon>Neoptera</taxon>
        <taxon>Endopterygota</taxon>
        <taxon>Diptera</taxon>
        <taxon>Brachycera</taxon>
        <taxon>Muscomorpha</taxon>
        <taxon>Ephydroidea</taxon>
        <taxon>Drosophilidae</taxon>
        <taxon>Scaptodrosophila</taxon>
    </lineage>
</organism>
<evidence type="ECO:0000256" key="1">
    <source>
        <dbReference type="ARBA" id="ARBA00023157"/>
    </source>
</evidence>
<dbReference type="SMART" id="SM00034">
    <property type="entry name" value="CLECT"/>
    <property type="match status" value="1"/>
</dbReference>
<dbReference type="Pfam" id="PF00059">
    <property type="entry name" value="Lectin_C"/>
    <property type="match status" value="1"/>
</dbReference>
<keyword evidence="1" id="KW-1015">Disulfide bond</keyword>